<protein>
    <submittedName>
        <fullName evidence="6">PQ-loop motif-containing protein</fullName>
    </submittedName>
    <submittedName>
        <fullName evidence="7">Seven transmembrane protein 1</fullName>
    </submittedName>
</protein>
<evidence type="ECO:0000256" key="5">
    <source>
        <dbReference type="SAM" id="Phobius"/>
    </source>
</evidence>
<dbReference type="PANTHER" id="PTHR16201">
    <property type="entry name" value="SEVEN TRANSMEMBRANE PROTEIN 1-RELATED"/>
    <property type="match status" value="1"/>
</dbReference>
<keyword evidence="2 5" id="KW-0812">Transmembrane</keyword>
<evidence type="ECO:0000256" key="3">
    <source>
        <dbReference type="ARBA" id="ARBA00022989"/>
    </source>
</evidence>
<dbReference type="FunFam" id="1.20.1280.290:FF:000009">
    <property type="entry name" value="PQ loop repeat family protein"/>
    <property type="match status" value="1"/>
</dbReference>
<feature type="transmembrane region" description="Helical" evidence="5">
    <location>
        <begin position="61"/>
        <end position="87"/>
    </location>
</feature>
<evidence type="ECO:0000256" key="2">
    <source>
        <dbReference type="ARBA" id="ARBA00022692"/>
    </source>
</evidence>
<dbReference type="GO" id="GO:0098852">
    <property type="term" value="C:lytic vacuole membrane"/>
    <property type="evidence" value="ECO:0007669"/>
    <property type="project" value="UniProtKB-ARBA"/>
</dbReference>
<feature type="transmembrane region" description="Helical" evidence="5">
    <location>
        <begin position="134"/>
        <end position="157"/>
    </location>
</feature>
<keyword evidence="4 5" id="KW-0472">Membrane</keyword>
<dbReference type="VEuPathDB" id="GiardiaDB:SS50377_28803"/>
<dbReference type="InterPro" id="IPR006603">
    <property type="entry name" value="PQ-loop_rpt"/>
</dbReference>
<comment type="subcellular location">
    <subcellularLocation>
        <location evidence="1">Membrane</location>
        <topology evidence="1">Multi-pass membrane protein</topology>
    </subcellularLocation>
</comment>
<keyword evidence="8" id="KW-1185">Reference proteome</keyword>
<evidence type="ECO:0000256" key="1">
    <source>
        <dbReference type="ARBA" id="ARBA00004141"/>
    </source>
</evidence>
<dbReference type="InterPro" id="IPR051415">
    <property type="entry name" value="LAAT-1"/>
</dbReference>
<feature type="transmembrane region" description="Helical" evidence="5">
    <location>
        <begin position="28"/>
        <end position="49"/>
    </location>
</feature>
<dbReference type="Gene3D" id="1.20.1280.290">
    <property type="match status" value="2"/>
</dbReference>
<dbReference type="Proteomes" id="UP000018208">
    <property type="component" value="Unassembled WGS sequence"/>
</dbReference>
<dbReference type="AlphaFoldDB" id="V6LUL1"/>
<dbReference type="EMBL" id="KI546015">
    <property type="protein sequence ID" value="EST47948.1"/>
    <property type="molecule type" value="Genomic_DNA"/>
</dbReference>
<feature type="transmembrane region" description="Helical" evidence="5">
    <location>
        <begin position="215"/>
        <end position="232"/>
    </location>
</feature>
<reference evidence="7" key="2">
    <citation type="submission" date="2020-12" db="EMBL/GenBank/DDBJ databases">
        <title>New Spironucleus salmonicida genome in near-complete chromosomes.</title>
        <authorList>
            <person name="Xu F."/>
            <person name="Kurt Z."/>
            <person name="Jimenez-Gonzalez A."/>
            <person name="Astvaldsson A."/>
            <person name="Andersson J.O."/>
            <person name="Svard S.G."/>
        </authorList>
    </citation>
    <scope>NUCLEOTIDE SEQUENCE</scope>
    <source>
        <strain evidence="7">ATCC 50377</strain>
    </source>
</reference>
<evidence type="ECO:0000313" key="8">
    <source>
        <dbReference type="Proteomes" id="UP000018208"/>
    </source>
</evidence>
<reference evidence="6 7" key="1">
    <citation type="journal article" date="2014" name="PLoS Genet.">
        <title>The Genome of Spironucleus salmonicida Highlights a Fish Pathogen Adapted to Fluctuating Environments.</title>
        <authorList>
            <person name="Xu F."/>
            <person name="Jerlstrom-Hultqvist J."/>
            <person name="Einarsson E."/>
            <person name="Astvaldsson A."/>
            <person name="Svard S.G."/>
            <person name="Andersson J.O."/>
        </authorList>
    </citation>
    <scope>NUCLEOTIDE SEQUENCE</scope>
    <source>
        <strain evidence="7">ATCC 50377</strain>
    </source>
</reference>
<dbReference type="PANTHER" id="PTHR16201:SF34">
    <property type="entry name" value="LYSOSOMAL AMINO ACID TRANSPORTER 1"/>
    <property type="match status" value="1"/>
</dbReference>
<name>V6LUL1_9EUKA</name>
<feature type="transmembrane region" description="Helical" evidence="5">
    <location>
        <begin position="93"/>
        <end position="113"/>
    </location>
</feature>
<dbReference type="EMBL" id="AUWU02000029">
    <property type="protein sequence ID" value="KAH0569334.1"/>
    <property type="molecule type" value="Genomic_DNA"/>
</dbReference>
<proteinExistence type="predicted"/>
<feature type="transmembrane region" description="Helical" evidence="5">
    <location>
        <begin position="177"/>
        <end position="194"/>
    </location>
</feature>
<evidence type="ECO:0000313" key="6">
    <source>
        <dbReference type="EMBL" id="EST47948.1"/>
    </source>
</evidence>
<evidence type="ECO:0000313" key="7">
    <source>
        <dbReference type="EMBL" id="KAH0569334.1"/>
    </source>
</evidence>
<dbReference type="Pfam" id="PF04193">
    <property type="entry name" value="PQ-loop"/>
    <property type="match status" value="2"/>
</dbReference>
<dbReference type="GO" id="GO:0015174">
    <property type="term" value="F:basic amino acid transmembrane transporter activity"/>
    <property type="evidence" value="ECO:0007669"/>
    <property type="project" value="TreeGrafter"/>
</dbReference>
<feature type="transmembrane region" description="Helical" evidence="5">
    <location>
        <begin position="244"/>
        <end position="263"/>
    </location>
</feature>
<evidence type="ECO:0000256" key="4">
    <source>
        <dbReference type="ARBA" id="ARBA00023136"/>
    </source>
</evidence>
<dbReference type="SMART" id="SM00679">
    <property type="entry name" value="CTNS"/>
    <property type="match status" value="2"/>
</dbReference>
<accession>V6LUL1</accession>
<gene>
    <name evidence="6" type="ORF">SS50377_11930</name>
    <name evidence="7" type="ORF">SS50377_28803</name>
</gene>
<keyword evidence="3 5" id="KW-1133">Transmembrane helix</keyword>
<dbReference type="OrthoDB" id="8048523at2759"/>
<sequence>MGCLCKDKNSNLFIAAVFSQCQVTNLQVVSFFFGWLSIFCWIVALYPQIRINFLIKETEAISLVFILQWIGGDLCNAISTTVLKLLFTQQFLALFYCAVDVVLVFQLVYYRLPLAKKLRERRLSTRVSFAEGELYLFLVAIVVVGICSYGVPAAGLMQHAPSQFTTCQDSVPVTGGLYYFGLVLSYLTIPLYGLSKPGQIYKNFRRKCTEGLSSGMFVCTFTGNVFQFISLMCDIANGSSALDQAPFIFSCTWPALCDLVILWQVWYYGRRALAADETCEDPTEATAAVTEEVCVQE</sequence>
<organism evidence="6">
    <name type="scientific">Spironucleus salmonicida</name>
    <dbReference type="NCBI Taxonomy" id="348837"/>
    <lineage>
        <taxon>Eukaryota</taxon>
        <taxon>Metamonada</taxon>
        <taxon>Diplomonadida</taxon>
        <taxon>Hexamitidae</taxon>
        <taxon>Hexamitinae</taxon>
        <taxon>Spironucleus</taxon>
    </lineage>
</organism>